<comment type="caution">
    <text evidence="2">Lacks conserved residue(s) required for the propagation of feature annotation.</text>
</comment>
<feature type="domain" description="Peptidase M14" evidence="4">
    <location>
        <begin position="1"/>
        <end position="57"/>
    </location>
</feature>
<dbReference type="Pfam" id="PF00246">
    <property type="entry name" value="Peptidase_M14"/>
    <property type="match status" value="1"/>
</dbReference>
<protein>
    <recommendedName>
        <fullName evidence="4">Peptidase M14 domain-containing protein</fullName>
    </recommendedName>
</protein>
<dbReference type="OrthoDB" id="10249045at2759"/>
<evidence type="ECO:0000256" key="3">
    <source>
        <dbReference type="SAM" id="MobiDB-lite"/>
    </source>
</evidence>
<feature type="region of interest" description="Disordered" evidence="3">
    <location>
        <begin position="1"/>
        <end position="31"/>
    </location>
</feature>
<dbReference type="SUPFAM" id="SSF53187">
    <property type="entry name" value="Zn-dependent exopeptidases"/>
    <property type="match status" value="1"/>
</dbReference>
<dbReference type="EMBL" id="KN570752">
    <property type="protein sequence ID" value="KHJ83982.1"/>
    <property type="molecule type" value="Genomic_DNA"/>
</dbReference>
<organism evidence="5 6">
    <name type="scientific">Oesophagostomum dentatum</name>
    <name type="common">Nodular worm</name>
    <dbReference type="NCBI Taxonomy" id="61180"/>
    <lineage>
        <taxon>Eukaryota</taxon>
        <taxon>Metazoa</taxon>
        <taxon>Ecdysozoa</taxon>
        <taxon>Nematoda</taxon>
        <taxon>Chromadorea</taxon>
        <taxon>Rhabditida</taxon>
        <taxon>Rhabditina</taxon>
        <taxon>Rhabditomorpha</taxon>
        <taxon>Strongyloidea</taxon>
        <taxon>Strongylidae</taxon>
        <taxon>Oesophagostomum</taxon>
    </lineage>
</organism>
<dbReference type="Gene3D" id="3.40.630.10">
    <property type="entry name" value="Zn peptidases"/>
    <property type="match status" value="1"/>
</dbReference>
<dbReference type="InterPro" id="IPR000834">
    <property type="entry name" value="Peptidase_M14"/>
</dbReference>
<accession>A0A0B1SKD2</accession>
<gene>
    <name evidence="5" type="ORF">OESDEN_16311</name>
</gene>
<dbReference type="MEROPS" id="M14.A29"/>
<reference evidence="5 6" key="1">
    <citation type="submission" date="2014-03" db="EMBL/GenBank/DDBJ databases">
        <title>Draft genome of the hookworm Oesophagostomum dentatum.</title>
        <authorList>
            <person name="Mitreva M."/>
        </authorList>
    </citation>
    <scope>NUCLEOTIDE SEQUENCE [LARGE SCALE GENOMIC DNA]</scope>
    <source>
        <strain evidence="5 6">OD-Hann</strain>
    </source>
</reference>
<dbReference type="GO" id="GO:0006508">
    <property type="term" value="P:proteolysis"/>
    <property type="evidence" value="ECO:0007669"/>
    <property type="project" value="InterPro"/>
</dbReference>
<feature type="non-terminal residue" evidence="5">
    <location>
        <position position="57"/>
    </location>
</feature>
<dbReference type="PROSITE" id="PS52035">
    <property type="entry name" value="PEPTIDASE_M14"/>
    <property type="match status" value="1"/>
</dbReference>
<evidence type="ECO:0000256" key="2">
    <source>
        <dbReference type="PROSITE-ProRule" id="PRU01379"/>
    </source>
</evidence>
<dbReference type="Proteomes" id="UP000053660">
    <property type="component" value="Unassembled WGS sequence"/>
</dbReference>
<name>A0A0B1SKD2_OESDE</name>
<keyword evidence="6" id="KW-1185">Reference proteome</keyword>
<evidence type="ECO:0000313" key="5">
    <source>
        <dbReference type="EMBL" id="KHJ83982.1"/>
    </source>
</evidence>
<evidence type="ECO:0000259" key="4">
    <source>
        <dbReference type="PROSITE" id="PS52035"/>
    </source>
</evidence>
<comment type="similarity">
    <text evidence="1 2">Belongs to the peptidase M14 family.</text>
</comment>
<sequence>MPSMNPDGYEHGIVGDRVGYQGRSNEHNVDLNRNFPAMYPAHREASGGTDPEPETLA</sequence>
<evidence type="ECO:0000313" key="6">
    <source>
        <dbReference type="Proteomes" id="UP000053660"/>
    </source>
</evidence>
<feature type="region of interest" description="Disordered" evidence="3">
    <location>
        <begin position="38"/>
        <end position="57"/>
    </location>
</feature>
<evidence type="ECO:0000256" key="1">
    <source>
        <dbReference type="ARBA" id="ARBA00005988"/>
    </source>
</evidence>
<proteinExistence type="inferred from homology"/>
<dbReference type="GO" id="GO:0004181">
    <property type="term" value="F:metallocarboxypeptidase activity"/>
    <property type="evidence" value="ECO:0007669"/>
    <property type="project" value="InterPro"/>
</dbReference>
<dbReference type="GO" id="GO:0008270">
    <property type="term" value="F:zinc ion binding"/>
    <property type="evidence" value="ECO:0007669"/>
    <property type="project" value="InterPro"/>
</dbReference>
<dbReference type="AlphaFoldDB" id="A0A0B1SKD2"/>